<dbReference type="InterPro" id="IPR014756">
    <property type="entry name" value="Ig_E-set"/>
</dbReference>
<dbReference type="InterPro" id="IPR017853">
    <property type="entry name" value="GH"/>
</dbReference>
<dbReference type="PIRSF" id="PIRSF006337">
    <property type="entry name" value="Trehalose_TreZ"/>
    <property type="match status" value="1"/>
</dbReference>
<dbReference type="CAZy" id="CBM48">
    <property type="family name" value="Carbohydrate-Binding Module Family 48"/>
</dbReference>
<dbReference type="Proteomes" id="UP000002008">
    <property type="component" value="Chromosome"/>
</dbReference>
<proteinExistence type="inferred from homology"/>
<dbReference type="InParanoid" id="A9WJB5"/>
<name>A9WJB5_CHLAA</name>
<dbReference type="GO" id="GO:0005737">
    <property type="term" value="C:cytoplasm"/>
    <property type="evidence" value="ECO:0007669"/>
    <property type="project" value="UniProtKB-SubCell"/>
</dbReference>
<dbReference type="NCBIfam" id="TIGR02402">
    <property type="entry name" value="trehalose_TreZ"/>
    <property type="match status" value="1"/>
</dbReference>
<feature type="binding site" evidence="16">
    <location>
        <begin position="409"/>
        <end position="414"/>
    </location>
    <ligand>
        <name>substrate</name>
    </ligand>
</feature>
<protein>
    <recommendedName>
        <fullName evidence="5 13">Malto-oligosyltrehalose trehalohydrolase</fullName>
        <shortName evidence="14">MTHase</shortName>
        <ecNumber evidence="4 13">3.2.1.141</ecNumber>
    </recommendedName>
    <alternativeName>
        <fullName evidence="11 14">4-alpha-D-((1-&gt;4)-alpha-D-glucano)trehalose trehalohydrolase</fullName>
    </alternativeName>
    <alternativeName>
        <fullName evidence="10 14">Maltooligosyl trehalose trehalohydrolase</fullName>
    </alternativeName>
</protein>
<dbReference type="EnsemblBacteria" id="ABY34392">
    <property type="protein sequence ID" value="ABY34392"/>
    <property type="gene ID" value="Caur_1162"/>
</dbReference>
<evidence type="ECO:0000259" key="18">
    <source>
        <dbReference type="SMART" id="SM00642"/>
    </source>
</evidence>
<comment type="similarity">
    <text evidence="3 14">Belongs to the glycosyl hydrolase 13 family.</text>
</comment>
<dbReference type="Pfam" id="PF00128">
    <property type="entry name" value="Alpha-amylase"/>
    <property type="match status" value="1"/>
</dbReference>
<evidence type="ECO:0000256" key="13">
    <source>
        <dbReference type="NCBIfam" id="TIGR02402"/>
    </source>
</evidence>
<evidence type="ECO:0000256" key="17">
    <source>
        <dbReference type="PIRSR" id="PIRSR006337-3"/>
    </source>
</evidence>
<keyword evidence="20" id="KW-1185">Reference proteome</keyword>
<dbReference type="InterPro" id="IPR012768">
    <property type="entry name" value="Trehalose_TreZ"/>
</dbReference>
<dbReference type="InterPro" id="IPR004193">
    <property type="entry name" value="Glyco_hydro_13_N"/>
</dbReference>
<dbReference type="InterPro" id="IPR013783">
    <property type="entry name" value="Ig-like_fold"/>
</dbReference>
<evidence type="ECO:0000256" key="5">
    <source>
        <dbReference type="ARBA" id="ARBA00015938"/>
    </source>
</evidence>
<dbReference type="Gene3D" id="2.60.40.10">
    <property type="entry name" value="Immunoglobulins"/>
    <property type="match status" value="1"/>
</dbReference>
<dbReference type="EC" id="3.2.1.141" evidence="4 13"/>
<evidence type="ECO:0000256" key="12">
    <source>
        <dbReference type="ARBA" id="ARBA00034013"/>
    </source>
</evidence>
<dbReference type="Pfam" id="PF02922">
    <property type="entry name" value="CBM_48"/>
    <property type="match status" value="1"/>
</dbReference>
<dbReference type="GO" id="GO:0033942">
    <property type="term" value="F:4-alpha-D-(1-&gt;4)-alpha-D-glucanotrehalose trehalohydrolase activity"/>
    <property type="evidence" value="ECO:0007669"/>
    <property type="project" value="UniProtKB-EC"/>
</dbReference>
<evidence type="ECO:0000256" key="3">
    <source>
        <dbReference type="ARBA" id="ARBA00008061"/>
    </source>
</evidence>
<comment type="catalytic activity">
    <reaction evidence="12 14">
        <text>hydrolysis of (1-&gt;4)-alpha-D-glucosidic linkage in 4-alpha-D-[(1-&gt;4)-alpha-D-glucanosyl]n trehalose to yield trehalose and (1-&gt;4)-alpha-D-glucan.</text>
        <dbReference type="EC" id="3.2.1.141"/>
    </reaction>
</comment>
<evidence type="ECO:0000256" key="2">
    <source>
        <dbReference type="ARBA" id="ARBA00005199"/>
    </source>
</evidence>
<dbReference type="EMBL" id="CP000909">
    <property type="protein sequence ID" value="ABY34392.1"/>
    <property type="molecule type" value="Genomic_DNA"/>
</dbReference>
<dbReference type="SUPFAM" id="SSF51445">
    <property type="entry name" value="(Trans)glycosidases"/>
    <property type="match status" value="1"/>
</dbReference>
<keyword evidence="9 14" id="KW-0326">Glycosidase</keyword>
<reference evidence="20" key="1">
    <citation type="journal article" date="2011" name="BMC Genomics">
        <title>Complete genome sequence of the filamentous anoxygenic phototrophic bacterium Chloroflexus aurantiacus.</title>
        <authorList>
            <person name="Tang K.H."/>
            <person name="Barry K."/>
            <person name="Chertkov O."/>
            <person name="Dalin E."/>
            <person name="Han C.S."/>
            <person name="Hauser L.J."/>
            <person name="Honchak B.M."/>
            <person name="Karbach L.E."/>
            <person name="Land M.L."/>
            <person name="Lapidus A."/>
            <person name="Larimer F.W."/>
            <person name="Mikhailova N."/>
            <person name="Pitluck S."/>
            <person name="Pierson B.K."/>
            <person name="Blankenship R.E."/>
        </authorList>
    </citation>
    <scope>NUCLEOTIDE SEQUENCE [LARGE SCALE GENOMIC DNA]</scope>
    <source>
        <strain evidence="20">ATCC 29366 / DSM 635 / J-10-fl</strain>
    </source>
</reference>
<comment type="subcellular location">
    <subcellularLocation>
        <location evidence="1 15">Cytoplasm</location>
    </subcellularLocation>
</comment>
<evidence type="ECO:0000313" key="19">
    <source>
        <dbReference type="EMBL" id="ABY34392.1"/>
    </source>
</evidence>
<dbReference type="InterPro" id="IPR006047">
    <property type="entry name" value="GH13_cat_dom"/>
</dbReference>
<feature type="domain" description="Glycosyl hydrolase family 13 catalytic" evidence="18">
    <location>
        <begin position="107"/>
        <end position="477"/>
    </location>
</feature>
<dbReference type="InterPro" id="IPR044901">
    <property type="entry name" value="Trehalose_TreZ_E-set_sf"/>
</dbReference>
<dbReference type="KEGG" id="cau:Caur_1162"/>
<dbReference type="SUPFAM" id="SSF81296">
    <property type="entry name" value="E set domains"/>
    <property type="match status" value="1"/>
</dbReference>
<dbReference type="SMART" id="SM00642">
    <property type="entry name" value="Aamy"/>
    <property type="match status" value="1"/>
</dbReference>
<evidence type="ECO:0000256" key="11">
    <source>
        <dbReference type="ARBA" id="ARBA00033284"/>
    </source>
</evidence>
<evidence type="ECO:0000256" key="8">
    <source>
        <dbReference type="ARBA" id="ARBA00023277"/>
    </source>
</evidence>
<keyword evidence="7 14" id="KW-0378">Hydrolase</keyword>
<dbReference type="PANTHER" id="PTHR43002">
    <property type="entry name" value="GLYCOGEN DEBRANCHING ENZYME"/>
    <property type="match status" value="1"/>
</dbReference>
<dbReference type="GO" id="GO:0005992">
    <property type="term" value="P:trehalose biosynthetic process"/>
    <property type="evidence" value="ECO:0007669"/>
    <property type="project" value="UniProtKB-UniRule"/>
</dbReference>
<dbReference type="UniPathway" id="UPA00299"/>
<dbReference type="CDD" id="cd02853">
    <property type="entry name" value="E_set_MTHase_like_N"/>
    <property type="match status" value="1"/>
</dbReference>
<evidence type="ECO:0000256" key="16">
    <source>
        <dbReference type="PIRSR" id="PIRSR006337-2"/>
    </source>
</evidence>
<organism evidence="19 20">
    <name type="scientific">Chloroflexus aurantiacus (strain ATCC 29366 / DSM 635 / J-10-fl)</name>
    <dbReference type="NCBI Taxonomy" id="324602"/>
    <lineage>
        <taxon>Bacteria</taxon>
        <taxon>Bacillati</taxon>
        <taxon>Chloroflexota</taxon>
        <taxon>Chloroflexia</taxon>
        <taxon>Chloroflexales</taxon>
        <taxon>Chloroflexineae</taxon>
        <taxon>Chloroflexaceae</taxon>
        <taxon>Chloroflexus</taxon>
    </lineage>
</organism>
<evidence type="ECO:0000256" key="7">
    <source>
        <dbReference type="ARBA" id="ARBA00022801"/>
    </source>
</evidence>
<evidence type="ECO:0000256" key="15">
    <source>
        <dbReference type="PIRSR" id="PIRSR006337-1"/>
    </source>
</evidence>
<dbReference type="Gene3D" id="3.20.20.80">
    <property type="entry name" value="Glycosidases"/>
    <property type="match status" value="1"/>
</dbReference>
<gene>
    <name evidence="19" type="ordered locus">Caur_1162</name>
</gene>
<dbReference type="CDD" id="cd11325">
    <property type="entry name" value="AmyAc_GTHase"/>
    <property type="match status" value="1"/>
</dbReference>
<evidence type="ECO:0000256" key="1">
    <source>
        <dbReference type="ARBA" id="ARBA00004496"/>
    </source>
</evidence>
<accession>A9WJB5</accession>
<evidence type="ECO:0000256" key="9">
    <source>
        <dbReference type="ARBA" id="ARBA00023295"/>
    </source>
</evidence>
<dbReference type="Gene3D" id="1.10.10.760">
    <property type="entry name" value="E-set domains of sugar-utilizing enzymes"/>
    <property type="match status" value="1"/>
</dbReference>
<evidence type="ECO:0000256" key="14">
    <source>
        <dbReference type="PIRNR" id="PIRNR006337"/>
    </source>
</evidence>
<comment type="pathway">
    <text evidence="2 14">Glycan biosynthesis; trehalose biosynthesis.</text>
</comment>
<dbReference type="CAZy" id="GH13">
    <property type="family name" value="Glycoside Hydrolase Family 13"/>
</dbReference>
<evidence type="ECO:0000256" key="6">
    <source>
        <dbReference type="ARBA" id="ARBA00022490"/>
    </source>
</evidence>
<keyword evidence="8" id="KW-0119">Carbohydrate metabolism</keyword>
<evidence type="ECO:0000313" key="20">
    <source>
        <dbReference type="Proteomes" id="UP000002008"/>
    </source>
</evidence>
<dbReference type="STRING" id="324602.Caur_1162"/>
<feature type="site" description="Transition state stabilizer" evidence="17">
    <location>
        <position position="410"/>
    </location>
</feature>
<feature type="binding site" evidence="16">
    <location>
        <begin position="341"/>
        <end position="345"/>
    </location>
    <ligand>
        <name>substrate</name>
    </ligand>
</feature>
<evidence type="ECO:0000256" key="10">
    <source>
        <dbReference type="ARBA" id="ARBA00032057"/>
    </source>
</evidence>
<dbReference type="PATRIC" id="fig|324602.8.peg.1328"/>
<feature type="active site" description="Nucleophile" evidence="15">
    <location>
        <position position="279"/>
    </location>
</feature>
<sequence length="609" mass="68017">MVYDTDRFSACISRGLAMFDLPLPGAIYRADGTTAFTLWAPTANRVELMLLDPTPQTIAMQPIGYGCWHVVTTAAPGSRYRYRLDGNRERPDPASRCQPEGVHGPSAVVDHAFAWTDTAWRGVPLSDLVIYELHVGTFTPEGTFEAIIPHLPLLRDLGITAIELMPVAHFPGVRNWGYDGVYLYAPHTAYGGVTGLKRLVDAAHAHGIAVLLDVVYNHFGPEGNYLWDIAPPAFTNRYQTPWGAAINYDGPESDLVRWLIIENALEWLREYHIDGLRLDATHAIFDVSPYHVLEELADRVQAQAIRLGRPAYLFAEHPLNDPRFARPKVLGGYGLSGVWSDDFHHALHTLLTGEQRGYYEGFGSIEQMATALERSFVFAGEYSPHARRRFGRDPSDLAVEQFVVFAQNHDQVGNRALGDRLGATLSEAQMRLVAATVLLSPYTPLIFMGEEYNEPAPFQYFTDHSDPALIEGVREGRKREFAYFLSPGQEVPDPQDPATFTRSKLNHALRTVGRHAAHQAFYRELLSLRRALPGLRQRPRTRIVDRVIVVEWPSIRLLLNFGAEPARITLTADSWRIRMDSADPPSATFTNGWVTCVGHSAVLLTAEAS</sequence>
<feature type="binding site" evidence="16">
    <location>
        <begin position="277"/>
        <end position="282"/>
    </location>
    <ligand>
        <name>substrate</name>
    </ligand>
</feature>
<keyword evidence="6" id="KW-0963">Cytoplasm</keyword>
<dbReference type="HOGENOM" id="CLU_020726_2_0_0"/>
<feature type="active site" description="Proton donor" evidence="15">
    <location>
        <position position="316"/>
    </location>
</feature>
<evidence type="ECO:0000256" key="4">
    <source>
        <dbReference type="ARBA" id="ARBA00012268"/>
    </source>
</evidence>
<dbReference type="AlphaFoldDB" id="A9WJB5"/>
<dbReference type="eggNOG" id="COG0296">
    <property type="taxonomic scope" value="Bacteria"/>
</dbReference>